<dbReference type="Gene3D" id="3.20.20.450">
    <property type="entry name" value="EAL domain"/>
    <property type="match status" value="1"/>
</dbReference>
<dbReference type="PROSITE" id="PS50887">
    <property type="entry name" value="GGDEF"/>
    <property type="match status" value="1"/>
</dbReference>
<evidence type="ECO:0000259" key="1">
    <source>
        <dbReference type="PROSITE" id="PS50883"/>
    </source>
</evidence>
<dbReference type="InterPro" id="IPR000160">
    <property type="entry name" value="GGDEF_dom"/>
</dbReference>
<dbReference type="EMBL" id="JAMZDE010000008">
    <property type="protein sequence ID" value="MCP1340297.1"/>
    <property type="molecule type" value="Genomic_DNA"/>
</dbReference>
<keyword evidence="4" id="KW-1185">Reference proteome</keyword>
<protein>
    <submittedName>
        <fullName evidence="3">EAL domain-containing protein</fullName>
    </submittedName>
</protein>
<dbReference type="GO" id="GO:0071111">
    <property type="term" value="F:cyclic-guanylate-specific phosphodiesterase activity"/>
    <property type="evidence" value="ECO:0007669"/>
    <property type="project" value="InterPro"/>
</dbReference>
<gene>
    <name evidence="3" type="ORF">NJR55_11925</name>
</gene>
<name>A0A9X2FW09_9GAMM</name>
<feature type="domain" description="GGDEF" evidence="2">
    <location>
        <begin position="160"/>
        <end position="291"/>
    </location>
</feature>
<dbReference type="CDD" id="cd00130">
    <property type="entry name" value="PAS"/>
    <property type="match status" value="1"/>
</dbReference>
<dbReference type="Gene3D" id="3.30.70.270">
    <property type="match status" value="1"/>
</dbReference>
<dbReference type="InterPro" id="IPR050706">
    <property type="entry name" value="Cyclic-di-GMP_PDE-like"/>
</dbReference>
<dbReference type="AlphaFoldDB" id="A0A9X2FW09"/>
<dbReference type="InterPro" id="IPR035965">
    <property type="entry name" value="PAS-like_dom_sf"/>
</dbReference>
<proteinExistence type="predicted"/>
<dbReference type="Pfam" id="PF00563">
    <property type="entry name" value="EAL"/>
    <property type="match status" value="1"/>
</dbReference>
<dbReference type="InterPro" id="IPR001633">
    <property type="entry name" value="EAL_dom"/>
</dbReference>
<dbReference type="Pfam" id="PF08448">
    <property type="entry name" value="PAS_4"/>
    <property type="match status" value="1"/>
</dbReference>
<feature type="domain" description="EAL" evidence="1">
    <location>
        <begin position="298"/>
        <end position="538"/>
    </location>
</feature>
<dbReference type="InterPro" id="IPR013656">
    <property type="entry name" value="PAS_4"/>
</dbReference>
<reference evidence="3" key="1">
    <citation type="submission" date="2022-06" db="EMBL/GenBank/DDBJ databases">
        <title>Idiomarina rhizosphaerae M1R2S28.</title>
        <authorList>
            <person name="Sun J.-Q."/>
            <person name="Li L.-F."/>
        </authorList>
    </citation>
    <scope>NUCLEOTIDE SEQUENCE</scope>
    <source>
        <strain evidence="3">M1R2S28</strain>
    </source>
</reference>
<dbReference type="SMART" id="SM00267">
    <property type="entry name" value="GGDEF"/>
    <property type="match status" value="1"/>
</dbReference>
<evidence type="ECO:0000313" key="3">
    <source>
        <dbReference type="EMBL" id="MCP1340297.1"/>
    </source>
</evidence>
<evidence type="ECO:0000259" key="2">
    <source>
        <dbReference type="PROSITE" id="PS50887"/>
    </source>
</evidence>
<sequence length="538" mass="61618">MLTLTEQALMRNPFLLKQYINTLESAAICARLSPDGNIRWMSESLHKLLGVHYLKRTTAFSEFLHIDSRNDVTGEINQAAANGEVWDGRLCLTSTNRRRWCRCIAIPLYETNGLLAEQILLFQDISREIHLDELLQEARFDQVTALPTRIDLLNDLKRVGAQCLAVLDIRKFRSYADFYGLEFGDALLREFSDWASAFLRTKHINIYRLHGDKFALIPDFRMIPSLFERQLLSFYKALSLHKLKVESSDVTLDVAIGMGVGRKKQLQLAESALSKAKAIYSGYKVEAVYERELLDENKVNWLPKIQSALVDHRFVNYYQPIQSTNKNQPSYYEALVRLRDNNKDLVPGLFLDEAKTTRYYCEITRSVIEQAVLTSEQYQVAISVNVSIEDILNEETVSFIHYVLSEHKKAQLIFEITETESTEDFSKVQAFARDVRRLGGQIAIDDFGVGYSNFSRLISLRPDYLKIDGSIVQNVLHDPTSASILNGLISICKELHIPIVAEFVENKEVNSYLCDQQIEYLQGYYIGRPSPQVEPTLN</sequence>
<dbReference type="RefSeq" id="WP_253620146.1">
    <property type="nucleotide sequence ID" value="NZ_JAMZDE010000008.1"/>
</dbReference>
<dbReference type="Gene3D" id="3.30.450.20">
    <property type="entry name" value="PAS domain"/>
    <property type="match status" value="1"/>
</dbReference>
<dbReference type="PROSITE" id="PS50883">
    <property type="entry name" value="EAL"/>
    <property type="match status" value="1"/>
</dbReference>
<comment type="caution">
    <text evidence="3">The sequence shown here is derived from an EMBL/GenBank/DDBJ whole genome shotgun (WGS) entry which is preliminary data.</text>
</comment>
<accession>A0A9X2FW09</accession>
<evidence type="ECO:0000313" key="4">
    <source>
        <dbReference type="Proteomes" id="UP001139474"/>
    </source>
</evidence>
<dbReference type="CDD" id="cd01948">
    <property type="entry name" value="EAL"/>
    <property type="match status" value="1"/>
</dbReference>
<dbReference type="PANTHER" id="PTHR33121">
    <property type="entry name" value="CYCLIC DI-GMP PHOSPHODIESTERASE PDEF"/>
    <property type="match status" value="1"/>
</dbReference>
<dbReference type="SMART" id="SM00052">
    <property type="entry name" value="EAL"/>
    <property type="match status" value="1"/>
</dbReference>
<organism evidence="3 4">
    <name type="scientific">Idiomarina rhizosphaerae</name>
    <dbReference type="NCBI Taxonomy" id="2961572"/>
    <lineage>
        <taxon>Bacteria</taxon>
        <taxon>Pseudomonadati</taxon>
        <taxon>Pseudomonadota</taxon>
        <taxon>Gammaproteobacteria</taxon>
        <taxon>Alteromonadales</taxon>
        <taxon>Idiomarinaceae</taxon>
        <taxon>Idiomarina</taxon>
    </lineage>
</organism>
<dbReference type="Proteomes" id="UP001139474">
    <property type="component" value="Unassembled WGS sequence"/>
</dbReference>
<dbReference type="SUPFAM" id="SSF141868">
    <property type="entry name" value="EAL domain-like"/>
    <property type="match status" value="1"/>
</dbReference>
<dbReference type="InterPro" id="IPR000014">
    <property type="entry name" value="PAS"/>
</dbReference>
<dbReference type="InterPro" id="IPR043128">
    <property type="entry name" value="Rev_trsase/Diguanyl_cyclase"/>
</dbReference>
<dbReference type="Pfam" id="PF00990">
    <property type="entry name" value="GGDEF"/>
    <property type="match status" value="1"/>
</dbReference>
<dbReference type="InterPro" id="IPR035919">
    <property type="entry name" value="EAL_sf"/>
</dbReference>
<dbReference type="PANTHER" id="PTHR33121:SF70">
    <property type="entry name" value="SIGNALING PROTEIN YKOW"/>
    <property type="match status" value="1"/>
</dbReference>
<dbReference type="SUPFAM" id="SSF55073">
    <property type="entry name" value="Nucleotide cyclase"/>
    <property type="match status" value="1"/>
</dbReference>
<dbReference type="SUPFAM" id="SSF55785">
    <property type="entry name" value="PYP-like sensor domain (PAS domain)"/>
    <property type="match status" value="1"/>
</dbReference>
<dbReference type="InterPro" id="IPR029787">
    <property type="entry name" value="Nucleotide_cyclase"/>
</dbReference>